<keyword evidence="2" id="KW-1185">Reference proteome</keyword>
<sequence>MLHGKHVPSDSGHVHGVVFQEGVGQVVKVVDRLRIVVLLPCHGEAERCQPLFGIFFNGVGIDLESNSGVQADLADLAGERALLGIGKCFCQLWG</sequence>
<organism evidence="1 2">
    <name type="scientific">Microthlaspi erraticum</name>
    <dbReference type="NCBI Taxonomy" id="1685480"/>
    <lineage>
        <taxon>Eukaryota</taxon>
        <taxon>Viridiplantae</taxon>
        <taxon>Streptophyta</taxon>
        <taxon>Embryophyta</taxon>
        <taxon>Tracheophyta</taxon>
        <taxon>Spermatophyta</taxon>
        <taxon>Magnoliopsida</taxon>
        <taxon>eudicotyledons</taxon>
        <taxon>Gunneridae</taxon>
        <taxon>Pentapetalae</taxon>
        <taxon>rosids</taxon>
        <taxon>malvids</taxon>
        <taxon>Brassicales</taxon>
        <taxon>Brassicaceae</taxon>
        <taxon>Coluteocarpeae</taxon>
        <taxon>Microthlaspi</taxon>
    </lineage>
</organism>
<dbReference type="AlphaFoldDB" id="A0A6D2K117"/>
<dbReference type="Proteomes" id="UP000467841">
    <property type="component" value="Unassembled WGS sequence"/>
</dbReference>
<comment type="caution">
    <text evidence="1">The sequence shown here is derived from an EMBL/GenBank/DDBJ whole genome shotgun (WGS) entry which is preliminary data.</text>
</comment>
<protein>
    <submittedName>
        <fullName evidence="1">Uncharacterized protein</fullName>
    </submittedName>
</protein>
<gene>
    <name evidence="1" type="ORF">MERR_LOCUS29095</name>
</gene>
<dbReference type="EMBL" id="CACVBM020001254">
    <property type="protein sequence ID" value="CAA7041860.1"/>
    <property type="molecule type" value="Genomic_DNA"/>
</dbReference>
<name>A0A6D2K117_9BRAS</name>
<accession>A0A6D2K117</accession>
<evidence type="ECO:0000313" key="1">
    <source>
        <dbReference type="EMBL" id="CAA7041860.1"/>
    </source>
</evidence>
<evidence type="ECO:0000313" key="2">
    <source>
        <dbReference type="Proteomes" id="UP000467841"/>
    </source>
</evidence>
<proteinExistence type="predicted"/>
<reference evidence="1" key="1">
    <citation type="submission" date="2020-01" db="EMBL/GenBank/DDBJ databases">
        <authorList>
            <person name="Mishra B."/>
        </authorList>
    </citation>
    <scope>NUCLEOTIDE SEQUENCE [LARGE SCALE GENOMIC DNA]</scope>
</reference>